<gene>
    <name evidence="1" type="ORF">QJS64_11945</name>
</gene>
<keyword evidence="2" id="KW-1185">Reference proteome</keyword>
<protein>
    <submittedName>
        <fullName evidence="1">Uncharacterized protein</fullName>
    </submittedName>
</protein>
<reference evidence="1 2" key="1">
    <citation type="submission" date="2023-04" db="EMBL/GenBank/DDBJ databases">
        <title>Bacteria Genome Submission.</title>
        <authorList>
            <person name="Isaac P."/>
        </authorList>
    </citation>
    <scope>NUCLEOTIDE SEQUENCE [LARGE SCALE GENOMIC DNA]</scope>
    <source>
        <strain evidence="1 2">SampleS7P1</strain>
    </source>
</reference>
<dbReference type="EMBL" id="CP124685">
    <property type="protein sequence ID" value="WGX74841.1"/>
    <property type="molecule type" value="Genomic_DNA"/>
</dbReference>
<accession>A0ABY8R1U4</accession>
<sequence length="47" mass="5390">MVDLINNINNIKSNVQNNVIYKKVNINDVNSRAAAMSYYLLLSIFPF</sequence>
<name>A0ABY8R1U4_PARBF</name>
<evidence type="ECO:0000313" key="2">
    <source>
        <dbReference type="Proteomes" id="UP001239169"/>
    </source>
</evidence>
<evidence type="ECO:0000313" key="1">
    <source>
        <dbReference type="EMBL" id="WGX74841.1"/>
    </source>
</evidence>
<dbReference type="Proteomes" id="UP001239169">
    <property type="component" value="Chromosome"/>
</dbReference>
<proteinExistence type="predicted"/>
<organism evidence="1 2">
    <name type="scientific">Paraclostridium bifermentans</name>
    <name type="common">Clostridium bifermentans</name>
    <dbReference type="NCBI Taxonomy" id="1490"/>
    <lineage>
        <taxon>Bacteria</taxon>
        <taxon>Bacillati</taxon>
        <taxon>Bacillota</taxon>
        <taxon>Clostridia</taxon>
        <taxon>Peptostreptococcales</taxon>
        <taxon>Peptostreptococcaceae</taxon>
        <taxon>Paraclostridium</taxon>
    </lineage>
</organism>